<feature type="compositionally biased region" description="Basic and acidic residues" evidence="1">
    <location>
        <begin position="80"/>
        <end position="99"/>
    </location>
</feature>
<feature type="region of interest" description="Disordered" evidence="1">
    <location>
        <begin position="80"/>
        <end position="111"/>
    </location>
</feature>
<dbReference type="SMART" id="SM00530">
    <property type="entry name" value="HTH_XRE"/>
    <property type="match status" value="1"/>
</dbReference>
<dbReference type="KEGG" id="kab:B7C62_02405"/>
<dbReference type="CDD" id="cd00093">
    <property type="entry name" value="HTH_XRE"/>
    <property type="match status" value="1"/>
</dbReference>
<sequence>MTIGLPPQNAAAPDSALLGSLIRGHRLRIGLTQRQLADLSTISVRAIRDLEKGKAQRPRTDTVRLIADALRLGPRARTALEEAARRGHRGGGDGRHTGAERPSPPVPLHPVIGRDAETAVVVEELRSGAERLVTVVGLSGMGKTRVALEAAARLHEAGLSVLWHTAPGPVPDFLPAEDDSFTALTGECAAYLHGGGQTGERSTRTGELPQRAGELPAQNGELSPWTGESLARTGELPARLADLAGSRGVLLVLDGVDTGLLDGHRLNRLLRDVPGLRVLVTAEEPWDVPCERLFLLSPLEAPAPPDGSDSPATRFFLSQLRRVRPDIAADARSLADIGRICHRLDGHPMALVAAASWLAVCDLPTLCGIVESDPAALLDHLSGDPAVSRLPERTARTISRLPAGHQRLLSALHEADADEFDLGDVVRLTGLPLPNCGRMVRDLLVSGVIRASTETGRSAFRVLCVVRALAPAPTRAPAPAPATAAAAATAADAAS</sequence>
<dbReference type="EMBL" id="CP020563">
    <property type="protein sequence ID" value="ARF71231.1"/>
    <property type="molecule type" value="Genomic_DNA"/>
</dbReference>
<dbReference type="PANTHER" id="PTHR47691">
    <property type="entry name" value="REGULATOR-RELATED"/>
    <property type="match status" value="1"/>
</dbReference>
<gene>
    <name evidence="3" type="ORF">B7C62_02405</name>
</gene>
<dbReference type="Pfam" id="PF13191">
    <property type="entry name" value="AAA_16"/>
    <property type="match status" value="1"/>
</dbReference>
<protein>
    <recommendedName>
        <fullName evidence="2">HTH cro/C1-type domain-containing protein</fullName>
    </recommendedName>
</protein>
<dbReference type="InterPro" id="IPR041664">
    <property type="entry name" value="AAA_16"/>
</dbReference>
<dbReference type="PANTHER" id="PTHR47691:SF3">
    <property type="entry name" value="HTH-TYPE TRANSCRIPTIONAL REGULATOR RV0890C-RELATED"/>
    <property type="match status" value="1"/>
</dbReference>
<dbReference type="Proteomes" id="UP000192251">
    <property type="component" value="Chromosome"/>
</dbReference>
<feature type="compositionally biased region" description="Low complexity" evidence="1">
    <location>
        <begin position="481"/>
        <end position="495"/>
    </location>
</feature>
<evidence type="ECO:0000313" key="3">
    <source>
        <dbReference type="EMBL" id="ARF71231.1"/>
    </source>
</evidence>
<evidence type="ECO:0000313" key="4">
    <source>
        <dbReference type="Proteomes" id="UP000192251"/>
    </source>
</evidence>
<reference evidence="3 4" key="1">
    <citation type="submission" date="2017-04" db="EMBL/GenBank/DDBJ databases">
        <title>The complete genome sequence of Streptomyces albolongus YIM 101047, the producer of novel bafilomycins and novel odoriferous sesquiterpenoids.</title>
        <authorList>
            <person name="Yin M."/>
            <person name="Jiang Y."/>
        </authorList>
    </citation>
    <scope>NUCLEOTIDE SEQUENCE [LARGE SCALE GENOMIC DNA]</scope>
    <source>
        <strain evidence="3 4">YIM 101047</strain>
    </source>
</reference>
<proteinExistence type="predicted"/>
<feature type="region of interest" description="Disordered" evidence="1">
    <location>
        <begin position="474"/>
        <end position="495"/>
    </location>
</feature>
<name>A0ABC8BLG2_9ACTN</name>
<dbReference type="InterPro" id="IPR001387">
    <property type="entry name" value="Cro/C1-type_HTH"/>
</dbReference>
<dbReference type="Pfam" id="PF01381">
    <property type="entry name" value="HTH_3"/>
    <property type="match status" value="1"/>
</dbReference>
<dbReference type="Gene3D" id="1.10.260.40">
    <property type="entry name" value="lambda repressor-like DNA-binding domains"/>
    <property type="match status" value="1"/>
</dbReference>
<keyword evidence="4" id="KW-1185">Reference proteome</keyword>
<evidence type="ECO:0000256" key="1">
    <source>
        <dbReference type="SAM" id="MobiDB-lite"/>
    </source>
</evidence>
<organism evidence="3 4">
    <name type="scientific">Kitasatospora albolonga</name>
    <dbReference type="NCBI Taxonomy" id="68173"/>
    <lineage>
        <taxon>Bacteria</taxon>
        <taxon>Bacillati</taxon>
        <taxon>Actinomycetota</taxon>
        <taxon>Actinomycetes</taxon>
        <taxon>Kitasatosporales</taxon>
        <taxon>Streptomycetaceae</taxon>
        <taxon>Kitasatospora</taxon>
    </lineage>
</organism>
<dbReference type="SUPFAM" id="SSF47413">
    <property type="entry name" value="lambda repressor-like DNA-binding domains"/>
    <property type="match status" value="1"/>
</dbReference>
<dbReference type="RefSeq" id="WP_084744602.1">
    <property type="nucleotide sequence ID" value="NZ_CP020563.1"/>
</dbReference>
<dbReference type="Gene3D" id="3.40.50.300">
    <property type="entry name" value="P-loop containing nucleotide triphosphate hydrolases"/>
    <property type="match status" value="1"/>
</dbReference>
<dbReference type="InterPro" id="IPR010982">
    <property type="entry name" value="Lambda_DNA-bd_dom_sf"/>
</dbReference>
<evidence type="ECO:0000259" key="2">
    <source>
        <dbReference type="PROSITE" id="PS50943"/>
    </source>
</evidence>
<dbReference type="AlphaFoldDB" id="A0ABC8BLG2"/>
<dbReference type="InterPro" id="IPR027417">
    <property type="entry name" value="P-loop_NTPase"/>
</dbReference>
<feature type="domain" description="HTH cro/C1-type" evidence="2">
    <location>
        <begin position="22"/>
        <end position="70"/>
    </location>
</feature>
<dbReference type="PROSITE" id="PS50943">
    <property type="entry name" value="HTH_CROC1"/>
    <property type="match status" value="1"/>
</dbReference>
<dbReference type="SUPFAM" id="SSF52540">
    <property type="entry name" value="P-loop containing nucleoside triphosphate hydrolases"/>
    <property type="match status" value="1"/>
</dbReference>
<accession>A0ABC8BLG2</accession>